<dbReference type="Gene3D" id="3.40.630.30">
    <property type="match status" value="1"/>
</dbReference>
<sequence>MKEAHSLSEILLKRLDETTAHDLRKLNAVLFPVKYAESFYRDSAAAGTCTALAYARGEGDDEDENAFNELAGAIAVRLEKHPKLPDKARMYIMTLGVYAPHRARGIGSRLLMNSLNEASEDENIVDAYLHVQTNNEEAIKFYCDPTGKFAFEKGEVIEKYYKRIEPDSAVVLRLEMKKWKRKELENARYMEYHA</sequence>
<dbReference type="InterPro" id="IPR051556">
    <property type="entry name" value="N-term/lysine_N-AcTrnsfr"/>
</dbReference>
<dbReference type="eggNOG" id="KOG3138">
    <property type="taxonomic scope" value="Eukaryota"/>
</dbReference>
<evidence type="ECO:0000259" key="3">
    <source>
        <dbReference type="PROSITE" id="PS51186"/>
    </source>
</evidence>
<feature type="domain" description="N-acetyltransferase" evidence="3">
    <location>
        <begin position="10"/>
        <end position="177"/>
    </location>
</feature>
<keyword evidence="5" id="KW-1185">Reference proteome</keyword>
<dbReference type="GO" id="GO:0007064">
    <property type="term" value="P:mitotic sister chromatid cohesion"/>
    <property type="evidence" value="ECO:0007669"/>
    <property type="project" value="TreeGrafter"/>
</dbReference>
<gene>
    <name evidence="4" type="ORF">Bathy04g01440</name>
</gene>
<reference evidence="4 5" key="1">
    <citation type="submission" date="2011-10" db="EMBL/GenBank/DDBJ databases">
        <authorList>
            <person name="Genoscope - CEA"/>
        </authorList>
    </citation>
    <scope>NUCLEOTIDE SEQUENCE [LARGE SCALE GENOMIC DNA]</scope>
    <source>
        <strain evidence="4 5">RCC 1105</strain>
    </source>
</reference>
<evidence type="ECO:0000313" key="5">
    <source>
        <dbReference type="Proteomes" id="UP000198341"/>
    </source>
</evidence>
<dbReference type="GO" id="GO:0008080">
    <property type="term" value="F:N-acetyltransferase activity"/>
    <property type="evidence" value="ECO:0007669"/>
    <property type="project" value="TreeGrafter"/>
</dbReference>
<name>K8EDR6_9CHLO</name>
<keyword evidence="1" id="KW-0808">Transferase</keyword>
<protein>
    <recommendedName>
        <fullName evidence="3">N-acetyltransferase domain-containing protein</fullName>
    </recommendedName>
</protein>
<dbReference type="Proteomes" id="UP000198341">
    <property type="component" value="Chromosome 4"/>
</dbReference>
<dbReference type="PROSITE" id="PS51186">
    <property type="entry name" value="GNAT"/>
    <property type="match status" value="1"/>
</dbReference>
<dbReference type="PANTHER" id="PTHR42919">
    <property type="entry name" value="N-ALPHA-ACETYLTRANSFERASE"/>
    <property type="match status" value="1"/>
</dbReference>
<dbReference type="GO" id="GO:0031415">
    <property type="term" value="C:NatA complex"/>
    <property type="evidence" value="ECO:0007669"/>
    <property type="project" value="TreeGrafter"/>
</dbReference>
<evidence type="ECO:0000256" key="1">
    <source>
        <dbReference type="ARBA" id="ARBA00022679"/>
    </source>
</evidence>
<dbReference type="InterPro" id="IPR016181">
    <property type="entry name" value="Acyl_CoA_acyltransferase"/>
</dbReference>
<evidence type="ECO:0000256" key="2">
    <source>
        <dbReference type="ARBA" id="ARBA00023315"/>
    </source>
</evidence>
<dbReference type="AlphaFoldDB" id="K8EDR6"/>
<dbReference type="EMBL" id="FO082275">
    <property type="protein sequence ID" value="CCO16166.1"/>
    <property type="molecule type" value="Genomic_DNA"/>
</dbReference>
<dbReference type="KEGG" id="bpg:Bathy04g01440"/>
<organism evidence="4 5">
    <name type="scientific">Bathycoccus prasinos</name>
    <dbReference type="NCBI Taxonomy" id="41875"/>
    <lineage>
        <taxon>Eukaryota</taxon>
        <taxon>Viridiplantae</taxon>
        <taxon>Chlorophyta</taxon>
        <taxon>Mamiellophyceae</taxon>
        <taxon>Mamiellales</taxon>
        <taxon>Bathycoccaceae</taxon>
        <taxon>Bathycoccus</taxon>
    </lineage>
</organism>
<dbReference type="Pfam" id="PF00583">
    <property type="entry name" value="Acetyltransf_1"/>
    <property type="match status" value="1"/>
</dbReference>
<accession>K8EDR6</accession>
<dbReference type="RefSeq" id="XP_007513641.1">
    <property type="nucleotide sequence ID" value="XM_007513579.1"/>
</dbReference>
<proteinExistence type="predicted"/>
<evidence type="ECO:0000313" key="4">
    <source>
        <dbReference type="EMBL" id="CCO16166.1"/>
    </source>
</evidence>
<dbReference type="InterPro" id="IPR000182">
    <property type="entry name" value="GNAT_dom"/>
</dbReference>
<dbReference type="OrthoDB" id="47374at2759"/>
<dbReference type="GeneID" id="19016169"/>
<keyword evidence="2" id="KW-0012">Acyltransferase</keyword>
<dbReference type="SUPFAM" id="SSF55729">
    <property type="entry name" value="Acyl-CoA N-acyltransferases (Nat)"/>
    <property type="match status" value="1"/>
</dbReference>
<dbReference type="PANTHER" id="PTHR42919:SF8">
    <property type="entry name" value="N-ALPHA-ACETYLTRANSFERASE 50"/>
    <property type="match status" value="1"/>
</dbReference>
<dbReference type="STRING" id="41875.K8EDR6"/>